<reference evidence="1" key="3">
    <citation type="submission" date="2020-06" db="EMBL/GenBank/DDBJ databases">
        <title>Helianthus annuus Genome sequencing and assembly Release 2.</title>
        <authorList>
            <person name="Gouzy J."/>
            <person name="Langlade N."/>
            <person name="Munos S."/>
        </authorList>
    </citation>
    <scope>NUCLEOTIDE SEQUENCE</scope>
    <source>
        <tissue evidence="1">Leaves</tissue>
    </source>
</reference>
<dbReference type="AlphaFoldDB" id="A0A251SG71"/>
<dbReference type="Proteomes" id="UP000215914">
    <property type="component" value="Chromosome 15"/>
</dbReference>
<keyword evidence="3" id="KW-1185">Reference proteome</keyword>
<dbReference type="EMBL" id="MNCJ02000330">
    <property type="protein sequence ID" value="KAF5766570.1"/>
    <property type="molecule type" value="Genomic_DNA"/>
</dbReference>
<reference evidence="2" key="2">
    <citation type="submission" date="2017-02" db="EMBL/GenBank/DDBJ databases">
        <title>Sunflower complete genome.</title>
        <authorList>
            <person name="Langlade N."/>
            <person name="Munos S."/>
        </authorList>
    </citation>
    <scope>NUCLEOTIDE SEQUENCE [LARGE SCALE GENOMIC DNA]</scope>
    <source>
        <tissue evidence="2">Leaves</tissue>
    </source>
</reference>
<proteinExistence type="predicted"/>
<reference evidence="1 3" key="1">
    <citation type="journal article" date="2017" name="Nature">
        <title>The sunflower genome provides insights into oil metabolism, flowering and Asterid evolution.</title>
        <authorList>
            <person name="Badouin H."/>
            <person name="Gouzy J."/>
            <person name="Grassa C.J."/>
            <person name="Murat F."/>
            <person name="Staton S.E."/>
            <person name="Cottret L."/>
            <person name="Lelandais-Briere C."/>
            <person name="Owens G.L."/>
            <person name="Carrere S."/>
            <person name="Mayjonade B."/>
            <person name="Legrand L."/>
            <person name="Gill N."/>
            <person name="Kane N.C."/>
            <person name="Bowers J.E."/>
            <person name="Hubner S."/>
            <person name="Bellec A."/>
            <person name="Berard A."/>
            <person name="Berges H."/>
            <person name="Blanchet N."/>
            <person name="Boniface M.C."/>
            <person name="Brunel D."/>
            <person name="Catrice O."/>
            <person name="Chaidir N."/>
            <person name="Claudel C."/>
            <person name="Donnadieu C."/>
            <person name="Faraut T."/>
            <person name="Fievet G."/>
            <person name="Helmstetter N."/>
            <person name="King M."/>
            <person name="Knapp S.J."/>
            <person name="Lai Z."/>
            <person name="Le Paslier M.C."/>
            <person name="Lippi Y."/>
            <person name="Lorenzon L."/>
            <person name="Mandel J.R."/>
            <person name="Marage G."/>
            <person name="Marchand G."/>
            <person name="Marquand E."/>
            <person name="Bret-Mestries E."/>
            <person name="Morien E."/>
            <person name="Nambeesan S."/>
            <person name="Nguyen T."/>
            <person name="Pegot-Espagnet P."/>
            <person name="Pouilly N."/>
            <person name="Raftis F."/>
            <person name="Sallet E."/>
            <person name="Schiex T."/>
            <person name="Thomas J."/>
            <person name="Vandecasteele C."/>
            <person name="Vares D."/>
            <person name="Vear F."/>
            <person name="Vautrin S."/>
            <person name="Crespi M."/>
            <person name="Mangin B."/>
            <person name="Burke J.M."/>
            <person name="Salse J."/>
            <person name="Munos S."/>
            <person name="Vincourt P."/>
            <person name="Rieseberg L.H."/>
            <person name="Langlade N.B."/>
        </authorList>
    </citation>
    <scope>NUCLEOTIDE SEQUENCE [LARGE SCALE GENOMIC DNA]</scope>
    <source>
        <strain evidence="3">cv. SF193</strain>
        <tissue evidence="1">Leaves</tissue>
    </source>
</reference>
<name>A0A251SG71_HELAN</name>
<dbReference type="Gramene" id="mRNA:HanXRQr2_Chr15g0716931">
    <property type="protein sequence ID" value="mRNA:HanXRQr2_Chr15g0716931"/>
    <property type="gene ID" value="HanXRQr2_Chr15g0716931"/>
</dbReference>
<dbReference type="InParanoid" id="A0A251SG71"/>
<gene>
    <name evidence="2" type="ORF">HannXRQ_Chr15g0494201</name>
    <name evidence="1" type="ORF">HanXRQr2_Chr15g0716931</name>
</gene>
<evidence type="ECO:0000313" key="2">
    <source>
        <dbReference type="EMBL" id="OTF96440.1"/>
    </source>
</evidence>
<organism evidence="2 3">
    <name type="scientific">Helianthus annuus</name>
    <name type="common">Common sunflower</name>
    <dbReference type="NCBI Taxonomy" id="4232"/>
    <lineage>
        <taxon>Eukaryota</taxon>
        <taxon>Viridiplantae</taxon>
        <taxon>Streptophyta</taxon>
        <taxon>Embryophyta</taxon>
        <taxon>Tracheophyta</taxon>
        <taxon>Spermatophyta</taxon>
        <taxon>Magnoliopsida</taxon>
        <taxon>eudicotyledons</taxon>
        <taxon>Gunneridae</taxon>
        <taxon>Pentapetalae</taxon>
        <taxon>asterids</taxon>
        <taxon>campanulids</taxon>
        <taxon>Asterales</taxon>
        <taxon>Asteraceae</taxon>
        <taxon>Asteroideae</taxon>
        <taxon>Heliantheae alliance</taxon>
        <taxon>Heliantheae</taxon>
        <taxon>Helianthus</taxon>
    </lineage>
</organism>
<evidence type="ECO:0000313" key="1">
    <source>
        <dbReference type="EMBL" id="KAF5766570.1"/>
    </source>
</evidence>
<accession>A0A251SG71</accession>
<evidence type="ECO:0000313" key="3">
    <source>
        <dbReference type="Proteomes" id="UP000215914"/>
    </source>
</evidence>
<sequence length="58" mass="6431">MINSFLLFFPKKPRVRLESEDGMSPNVGIPSPEGHVYVFILVINIKILVSAVVTNAEC</sequence>
<protein>
    <submittedName>
        <fullName evidence="2">Uncharacterized protein</fullName>
    </submittedName>
</protein>
<dbReference type="EMBL" id="CM007904">
    <property type="protein sequence ID" value="OTF96440.1"/>
    <property type="molecule type" value="Genomic_DNA"/>
</dbReference>